<dbReference type="OrthoDB" id="18018at2759"/>
<sequence>MARGNQRDQARLKRQKEDQKKKSKTEVGKGGILAKKENDADKMRAKQALADQRKQAEALAGAKKK</sequence>
<name>A0A318YXR9_ASPNB</name>
<dbReference type="GeneID" id="37129669"/>
<dbReference type="AlphaFoldDB" id="A0A318YXR9"/>
<feature type="region of interest" description="Disordered" evidence="1">
    <location>
        <begin position="1"/>
        <end position="65"/>
    </location>
</feature>
<evidence type="ECO:0000313" key="3">
    <source>
        <dbReference type="Proteomes" id="UP000247647"/>
    </source>
</evidence>
<dbReference type="RefSeq" id="XP_025482028.1">
    <property type="nucleotide sequence ID" value="XM_025627213.1"/>
</dbReference>
<feature type="compositionally biased region" description="Basic and acidic residues" evidence="1">
    <location>
        <begin position="34"/>
        <end position="44"/>
    </location>
</feature>
<organism evidence="2 3">
    <name type="scientific">Aspergillus neoniger (strain CBS 115656)</name>
    <dbReference type="NCBI Taxonomy" id="1448310"/>
    <lineage>
        <taxon>Eukaryota</taxon>
        <taxon>Fungi</taxon>
        <taxon>Dikarya</taxon>
        <taxon>Ascomycota</taxon>
        <taxon>Pezizomycotina</taxon>
        <taxon>Eurotiomycetes</taxon>
        <taxon>Eurotiomycetidae</taxon>
        <taxon>Eurotiales</taxon>
        <taxon>Aspergillaceae</taxon>
        <taxon>Aspergillus</taxon>
        <taxon>Aspergillus subgen. Circumdati</taxon>
    </lineage>
</organism>
<evidence type="ECO:0008006" key="4">
    <source>
        <dbReference type="Google" id="ProtNLM"/>
    </source>
</evidence>
<proteinExistence type="predicted"/>
<protein>
    <recommendedName>
        <fullName evidence="4">Small EDRK-rich factor-like N-terminal domain-containing protein</fullName>
    </recommendedName>
</protein>
<keyword evidence="3" id="KW-1185">Reference proteome</keyword>
<feature type="compositionally biased region" description="Basic and acidic residues" evidence="1">
    <location>
        <begin position="1"/>
        <end position="27"/>
    </location>
</feature>
<reference evidence="2" key="1">
    <citation type="submission" date="2016-12" db="EMBL/GenBank/DDBJ databases">
        <title>The genomes of Aspergillus section Nigri reveals drivers in fungal speciation.</title>
        <authorList>
            <consortium name="DOE Joint Genome Institute"/>
            <person name="Vesth T.C."/>
            <person name="Nybo J."/>
            <person name="Theobald S."/>
            <person name="Brandl J."/>
            <person name="Frisvad J.C."/>
            <person name="Nielsen K.F."/>
            <person name="Lyhne E.K."/>
            <person name="Kogle M.E."/>
            <person name="Kuo A."/>
            <person name="Riley R."/>
            <person name="Clum A."/>
            <person name="Nolan M."/>
            <person name="Lipzen A."/>
            <person name="Salamov A."/>
            <person name="Henrissat B."/>
            <person name="Wiebenga A."/>
            <person name="De Vries R.P."/>
            <person name="Grigoriev I.V."/>
            <person name="Mortensen U.H."/>
            <person name="Andersen M.R."/>
            <person name="Baker S.E."/>
        </authorList>
    </citation>
    <scope>NUCLEOTIDE SEQUENCE [LARGE SCALE GENOMIC DNA]</scope>
    <source>
        <strain evidence="2">CBS 115656</strain>
    </source>
</reference>
<dbReference type="Proteomes" id="UP000247647">
    <property type="component" value="Unassembled WGS sequence"/>
</dbReference>
<dbReference type="EMBL" id="KZ821453">
    <property type="protein sequence ID" value="PYH36550.1"/>
    <property type="molecule type" value="Genomic_DNA"/>
</dbReference>
<accession>A0A318YXR9</accession>
<evidence type="ECO:0000256" key="1">
    <source>
        <dbReference type="SAM" id="MobiDB-lite"/>
    </source>
</evidence>
<evidence type="ECO:0000313" key="2">
    <source>
        <dbReference type="EMBL" id="PYH36550.1"/>
    </source>
</evidence>
<gene>
    <name evidence="2" type="ORF">BO87DRAFT_424186</name>
</gene>